<evidence type="ECO:0000313" key="3">
    <source>
        <dbReference type="Proteomes" id="UP001185069"/>
    </source>
</evidence>
<keyword evidence="3" id="KW-1185">Reference proteome</keyword>
<accession>A0ABU1JAP5</accession>
<organism evidence="2 3">
    <name type="scientific">Arthrobacter russicus</name>
    <dbReference type="NCBI Taxonomy" id="172040"/>
    <lineage>
        <taxon>Bacteria</taxon>
        <taxon>Bacillati</taxon>
        <taxon>Actinomycetota</taxon>
        <taxon>Actinomycetes</taxon>
        <taxon>Micrococcales</taxon>
        <taxon>Micrococcaceae</taxon>
        <taxon>Arthrobacter</taxon>
    </lineage>
</organism>
<evidence type="ECO:0000313" key="2">
    <source>
        <dbReference type="EMBL" id="MDR6269497.1"/>
    </source>
</evidence>
<keyword evidence="1" id="KW-0812">Transmembrane</keyword>
<protein>
    <recommendedName>
        <fullName evidence="4">Alkaline shock response membrane anchor protein AmaP</fullName>
    </recommendedName>
</protein>
<evidence type="ECO:0000256" key="1">
    <source>
        <dbReference type="SAM" id="Phobius"/>
    </source>
</evidence>
<evidence type="ECO:0008006" key="4">
    <source>
        <dbReference type="Google" id="ProtNLM"/>
    </source>
</evidence>
<comment type="caution">
    <text evidence="2">The sequence shown here is derived from an EMBL/GenBank/DDBJ whole genome shotgun (WGS) entry which is preliminary data.</text>
</comment>
<dbReference type="Proteomes" id="UP001185069">
    <property type="component" value="Unassembled WGS sequence"/>
</dbReference>
<proteinExistence type="predicted"/>
<feature type="transmembrane region" description="Helical" evidence="1">
    <location>
        <begin position="37"/>
        <end position="56"/>
    </location>
</feature>
<gene>
    <name evidence="2" type="ORF">JOE69_001735</name>
</gene>
<feature type="transmembrane region" description="Helical" evidence="1">
    <location>
        <begin position="89"/>
        <end position="111"/>
    </location>
</feature>
<keyword evidence="1" id="KW-0472">Membrane</keyword>
<sequence length="210" mass="22365">MSSTDVLEPFRAEPPAQPASGLDMDRVVRRELSSSRAILSGIAAFIVTVLAIYALLETGLRIANQPAWLIDPQTALDRLAQLPQGLNPLLLGVIGAVLLLLGLIFFCNGVFKSRRARHTLADPRIAVVVDDEVIASALARRARLAAGVTQEQVVVVVSKRAVVVNLRPTSGVPLDHDAIKTAIEQELQAMAPNPLPQVRVNIAVAGVIGV</sequence>
<keyword evidence="1" id="KW-1133">Transmembrane helix</keyword>
<name>A0ABU1JAP5_9MICC</name>
<reference evidence="2 3" key="1">
    <citation type="submission" date="2023-07" db="EMBL/GenBank/DDBJ databases">
        <title>Sequencing the genomes of 1000 actinobacteria strains.</title>
        <authorList>
            <person name="Klenk H.-P."/>
        </authorList>
    </citation>
    <scope>NUCLEOTIDE SEQUENCE [LARGE SCALE GENOMIC DNA]</scope>
    <source>
        <strain evidence="2 3">DSM 14555</strain>
    </source>
</reference>
<dbReference type="RefSeq" id="WP_309797861.1">
    <property type="nucleotide sequence ID" value="NZ_BAAAHY010000005.1"/>
</dbReference>
<dbReference type="EMBL" id="JAVDQF010000001">
    <property type="protein sequence ID" value="MDR6269497.1"/>
    <property type="molecule type" value="Genomic_DNA"/>
</dbReference>